<dbReference type="PANTHER" id="PTHR12875">
    <property type="entry name" value="GOLGI TO ER TRAFFIC PROTEIN 4 HOMOLOG"/>
    <property type="match status" value="1"/>
</dbReference>
<dbReference type="InterPro" id="IPR007317">
    <property type="entry name" value="GET4"/>
</dbReference>
<dbReference type="GeneID" id="30152529"/>
<dbReference type="OrthoDB" id="10252405at2759"/>
<organism evidence="2 3">
    <name type="scientific">Cryptococcus amylolentus CBS 6039</name>
    <dbReference type="NCBI Taxonomy" id="1295533"/>
    <lineage>
        <taxon>Eukaryota</taxon>
        <taxon>Fungi</taxon>
        <taxon>Dikarya</taxon>
        <taxon>Basidiomycota</taxon>
        <taxon>Agaricomycotina</taxon>
        <taxon>Tremellomycetes</taxon>
        <taxon>Tremellales</taxon>
        <taxon>Cryptococcaceae</taxon>
        <taxon>Cryptococcus</taxon>
    </lineage>
</organism>
<dbReference type="AlphaFoldDB" id="A0A1E3I2Z7"/>
<evidence type="ECO:0008006" key="4">
    <source>
        <dbReference type="Google" id="ProtNLM"/>
    </source>
</evidence>
<keyword evidence="3" id="KW-1185">Reference proteome</keyword>
<proteinExistence type="inferred from homology"/>
<dbReference type="EMBL" id="AWGJ01000002">
    <property type="protein sequence ID" value="ODN82984.1"/>
    <property type="molecule type" value="Genomic_DNA"/>
</dbReference>
<comment type="caution">
    <text evidence="2">The sequence shown here is derived from an EMBL/GenBank/DDBJ whole genome shotgun (WGS) entry which is preliminary data.</text>
</comment>
<dbReference type="Gene3D" id="1.25.40.10">
    <property type="entry name" value="Tetratricopeptide repeat domain"/>
    <property type="match status" value="1"/>
</dbReference>
<dbReference type="Proteomes" id="UP000094065">
    <property type="component" value="Unassembled WGS sequence"/>
</dbReference>
<sequence>MPPRRPQTIETLLPPILDLLPDTYSAHQKTLTTTARILHANPPQHAVAVEIFFAVGKELLKLGEGGSGTDLGVKMVDTMSAAGVDVTDKTRANVTQLLALTPTTGPWRKKLVDAAIRWTQKTGECPTGDPNLHQYVGELYYREKQFVPAEKHLLASGKRDAAVTLANMMYEWCQKGALDPGPYALRGVLPPLLHSPPSILPAITFITTLLSLLSSPSSPFHPHIHPAIPSQTDASLREIVVTASPSLNFAQLVVVTVQHAPKKGTSAIEARGTDGGIAREWRNLCMRYSKSSSVVAQREVQEALSQIAVEVFLVQPPRQAGNADLLQNLMGSLFGGGGGNSR</sequence>
<dbReference type="PANTHER" id="PTHR12875:SF0">
    <property type="entry name" value="GOLGI TO ER TRAFFIC PROTEIN 4 HOMOLOG"/>
    <property type="match status" value="1"/>
</dbReference>
<gene>
    <name evidence="2" type="ORF">L202_01220</name>
</gene>
<dbReference type="InterPro" id="IPR011990">
    <property type="entry name" value="TPR-like_helical_dom_sf"/>
</dbReference>
<name>A0A1E3I2Z7_9TREE</name>
<protein>
    <recommendedName>
        <fullName evidence="4">Cytoplasmic protein</fullName>
    </recommendedName>
</protein>
<dbReference type="Pfam" id="PF04190">
    <property type="entry name" value="GET4"/>
    <property type="match status" value="1"/>
</dbReference>
<evidence type="ECO:0000313" key="3">
    <source>
        <dbReference type="Proteomes" id="UP000094065"/>
    </source>
</evidence>
<dbReference type="RefSeq" id="XP_018996984.1">
    <property type="nucleotide sequence ID" value="XM_019134557.1"/>
</dbReference>
<dbReference type="GO" id="GO:0045048">
    <property type="term" value="P:protein insertion into ER membrane"/>
    <property type="evidence" value="ECO:0007669"/>
    <property type="project" value="InterPro"/>
</dbReference>
<dbReference type="STRING" id="1295533.A0A1E3I2Z7"/>
<evidence type="ECO:0000256" key="1">
    <source>
        <dbReference type="ARBA" id="ARBA00005351"/>
    </source>
</evidence>
<evidence type="ECO:0000313" key="2">
    <source>
        <dbReference type="EMBL" id="ODN82984.1"/>
    </source>
</evidence>
<reference evidence="2 3" key="1">
    <citation type="submission" date="2016-06" db="EMBL/GenBank/DDBJ databases">
        <title>Evolution of pathogenesis and genome organization in the Tremellales.</title>
        <authorList>
            <person name="Cuomo C."/>
            <person name="Litvintseva A."/>
            <person name="Heitman J."/>
            <person name="Chen Y."/>
            <person name="Sun S."/>
            <person name="Springer D."/>
            <person name="Dromer F."/>
            <person name="Young S."/>
            <person name="Zeng Q."/>
            <person name="Chapman S."/>
            <person name="Gujja S."/>
            <person name="Saif S."/>
            <person name="Birren B."/>
        </authorList>
    </citation>
    <scope>NUCLEOTIDE SEQUENCE [LARGE SCALE GENOMIC DNA]</scope>
    <source>
        <strain evidence="2 3">CBS 6039</strain>
    </source>
</reference>
<accession>A0A1E3I2Z7</accession>
<dbReference type="GO" id="GO:0005829">
    <property type="term" value="C:cytosol"/>
    <property type="evidence" value="ECO:0007669"/>
    <property type="project" value="TreeGrafter"/>
</dbReference>
<comment type="similarity">
    <text evidence="1">Belongs to the GET4 family.</text>
</comment>